<proteinExistence type="predicted"/>
<keyword evidence="2" id="KW-1185">Reference proteome</keyword>
<dbReference type="CDD" id="cd00761">
    <property type="entry name" value="Glyco_tranf_GTA_type"/>
    <property type="match status" value="1"/>
</dbReference>
<evidence type="ECO:0000313" key="2">
    <source>
        <dbReference type="Proteomes" id="UP000027778"/>
    </source>
</evidence>
<keyword evidence="1" id="KW-0808">Transferase</keyword>
<dbReference type="OrthoDB" id="9802649at2"/>
<dbReference type="Proteomes" id="UP000027778">
    <property type="component" value="Unassembled WGS sequence"/>
</dbReference>
<protein>
    <submittedName>
        <fullName evidence="1">Glycosyl transferase family 2</fullName>
    </submittedName>
</protein>
<sequence>MIIHVYALCWNEEKILPYFFKHYDSIADQYYIFDNDSTDNSLSILQSHPKVIINRFEIQGDSFVQSALDQYNCFWKQSKETADWVIICNIDEHLYHPNLRTYLQECTSNGITLIVPEGYEMVSDSFPNSDKPLYESVKSGARREYLDKPQVFNPSEIKDINFSVGRHSAFPLGNVKKPLNKEILLLHYKHIGFNYLNNRLSEQKTRLRRTDIANNWAHEYLWDEKKKLQAFERLKKESVKVL</sequence>
<dbReference type="EMBL" id="JOTM01000004">
    <property type="protein sequence ID" value="KEK24844.1"/>
    <property type="molecule type" value="Genomic_DNA"/>
</dbReference>
<dbReference type="eggNOG" id="COG1216">
    <property type="taxonomic scope" value="Bacteria"/>
</dbReference>
<dbReference type="GO" id="GO:0016740">
    <property type="term" value="F:transferase activity"/>
    <property type="evidence" value="ECO:0007669"/>
    <property type="project" value="UniProtKB-KW"/>
</dbReference>
<dbReference type="RefSeq" id="WP_033673852.1">
    <property type="nucleotide sequence ID" value="NZ_JOTM01000004.1"/>
</dbReference>
<dbReference type="AlphaFoldDB" id="A0A073KC56"/>
<dbReference type="SUPFAM" id="SSF53448">
    <property type="entry name" value="Nucleotide-diphospho-sugar transferases"/>
    <property type="match status" value="1"/>
</dbReference>
<dbReference type="Pfam" id="PF13704">
    <property type="entry name" value="Glyco_tranf_2_4"/>
    <property type="match status" value="1"/>
</dbReference>
<comment type="caution">
    <text evidence="1">The sequence shown here is derived from an EMBL/GenBank/DDBJ whole genome shotgun (WGS) entry which is preliminary data.</text>
</comment>
<name>A0A073KC56_9BACI</name>
<evidence type="ECO:0000313" key="1">
    <source>
        <dbReference type="EMBL" id="KEK24844.1"/>
    </source>
</evidence>
<dbReference type="Gene3D" id="3.90.550.10">
    <property type="entry name" value="Spore Coat Polysaccharide Biosynthesis Protein SpsA, Chain A"/>
    <property type="match status" value="1"/>
</dbReference>
<reference evidence="1 2" key="1">
    <citation type="submission" date="2014-06" db="EMBL/GenBank/DDBJ databases">
        <title>Draft genome sequence of Bacillus gaemokensis JCM 15801 (MCCC 1A00707).</title>
        <authorList>
            <person name="Lai Q."/>
            <person name="Liu Y."/>
            <person name="Shao Z."/>
        </authorList>
    </citation>
    <scope>NUCLEOTIDE SEQUENCE [LARGE SCALE GENOMIC DNA]</scope>
    <source>
        <strain evidence="1 2">JCM 15801</strain>
    </source>
</reference>
<organism evidence="1 2">
    <name type="scientific">Bacillus gaemokensis</name>
    <dbReference type="NCBI Taxonomy" id="574375"/>
    <lineage>
        <taxon>Bacteria</taxon>
        <taxon>Bacillati</taxon>
        <taxon>Bacillota</taxon>
        <taxon>Bacilli</taxon>
        <taxon>Bacillales</taxon>
        <taxon>Bacillaceae</taxon>
        <taxon>Bacillus</taxon>
        <taxon>Bacillus cereus group</taxon>
    </lineage>
</organism>
<dbReference type="InterPro" id="IPR029044">
    <property type="entry name" value="Nucleotide-diphossugar_trans"/>
</dbReference>
<gene>
    <name evidence="1" type="ORF">BAGA_21425</name>
</gene>
<dbReference type="STRING" id="574375.AZF08_12435"/>
<accession>A0A073KC56</accession>